<dbReference type="RefSeq" id="WP_381525737.1">
    <property type="nucleotide sequence ID" value="NZ_JBHULN010000015.1"/>
</dbReference>
<evidence type="ECO:0000256" key="2">
    <source>
        <dbReference type="ARBA" id="ARBA00022475"/>
    </source>
</evidence>
<comment type="caution">
    <text evidence="9">The sequence shown here is derived from an EMBL/GenBank/DDBJ whole genome shotgun (WGS) entry which is preliminary data.</text>
</comment>
<dbReference type="Pfam" id="PF02687">
    <property type="entry name" value="FtsX"/>
    <property type="match status" value="2"/>
</dbReference>
<feature type="transmembrane region" description="Helical" evidence="6">
    <location>
        <begin position="381"/>
        <end position="403"/>
    </location>
</feature>
<dbReference type="EMBL" id="JBHULN010000015">
    <property type="protein sequence ID" value="MFD2573142.1"/>
    <property type="molecule type" value="Genomic_DNA"/>
</dbReference>
<proteinExistence type="predicted"/>
<evidence type="ECO:0000313" key="10">
    <source>
        <dbReference type="Proteomes" id="UP001597469"/>
    </source>
</evidence>
<feature type="domain" description="MacB-like periplasmic core" evidence="8">
    <location>
        <begin position="21"/>
        <end position="249"/>
    </location>
</feature>
<gene>
    <name evidence="9" type="ORF">ACFSUS_21045</name>
</gene>
<comment type="subcellular location">
    <subcellularLocation>
        <location evidence="1">Cell membrane</location>
        <topology evidence="1">Multi-pass membrane protein</topology>
    </subcellularLocation>
</comment>
<reference evidence="10" key="1">
    <citation type="journal article" date="2019" name="Int. J. Syst. Evol. Microbiol.">
        <title>The Global Catalogue of Microorganisms (GCM) 10K type strain sequencing project: providing services to taxonomists for standard genome sequencing and annotation.</title>
        <authorList>
            <consortium name="The Broad Institute Genomics Platform"/>
            <consortium name="The Broad Institute Genome Sequencing Center for Infectious Disease"/>
            <person name="Wu L."/>
            <person name="Ma J."/>
        </authorList>
    </citation>
    <scope>NUCLEOTIDE SEQUENCE [LARGE SCALE GENOMIC DNA]</scope>
    <source>
        <strain evidence="10">KCTC 42805</strain>
    </source>
</reference>
<feature type="transmembrane region" description="Helical" evidence="6">
    <location>
        <begin position="429"/>
        <end position="449"/>
    </location>
</feature>
<dbReference type="InterPro" id="IPR003838">
    <property type="entry name" value="ABC3_permease_C"/>
</dbReference>
<evidence type="ECO:0000256" key="3">
    <source>
        <dbReference type="ARBA" id="ARBA00022692"/>
    </source>
</evidence>
<keyword evidence="10" id="KW-1185">Reference proteome</keyword>
<evidence type="ECO:0000259" key="8">
    <source>
        <dbReference type="Pfam" id="PF12704"/>
    </source>
</evidence>
<dbReference type="PROSITE" id="PS51257">
    <property type="entry name" value="PROKAR_LIPOPROTEIN"/>
    <property type="match status" value="1"/>
</dbReference>
<name>A0ABW5MC80_9BACT</name>
<evidence type="ECO:0000256" key="5">
    <source>
        <dbReference type="ARBA" id="ARBA00023136"/>
    </source>
</evidence>
<keyword evidence="4 6" id="KW-1133">Transmembrane helix</keyword>
<accession>A0ABW5MC80</accession>
<evidence type="ECO:0000256" key="6">
    <source>
        <dbReference type="SAM" id="Phobius"/>
    </source>
</evidence>
<dbReference type="InterPro" id="IPR025857">
    <property type="entry name" value="MacB_PCD"/>
</dbReference>
<keyword evidence="3 6" id="KW-0812">Transmembrane</keyword>
<sequence>MLLNNLRYAVYTLRQHPSYAVLNIVGLSLALACSLLLFWLIRFHWSFDTYHKKVDRTYRVVTDFGPTQAFDHSPGAPTPMGPALRAELPFIETAAMSIGQQNRIIRVLDPAGKTLAKHREAQAVAFVEPMYFDILDYRWLHSTAHQALRQPFTAVLTRRLARKYFGSRNPIGRCLSMNNALELTVTGLVDDIPDNTDQPYELFISYATLDYFVHNGTPLKRWEGVNWRTHAWVLLPPGGNPKQLNKALAPLRIRHYGPDFDDYAFHAIPVWQLHTSEKYYGQIAERNLRVLTWIGALLILTACVNFINIATTQAFRRGKEIGVRRVIGATRKRIFWQFITETAVLTILSGWLGLILAYTVLPFLREWTNTPIPVGLDLTGWGFLLGLILVVTLLAGTYPGLILTGFRPARVLKGQPTTQTVGGLSLRRGLVVGQLAISMAFVIAVLIMLRQLTAWLTADVGFEANRQIFIPIPRPQETDLASLRTRLQQIPGVESVSFCSDSPASEETNLFRCFFDNRPAPEPWYIICKMGDAQFVPTFGLTLVAGRNLVDSDTINGYLINETAVRALGVKSPQAVVGKTLTLEFISKTPKPIVGVLRDWQHRSSKENRQPIVLFNQRKSYGSCGIRVDPDKRETALAAVQEVWNQQFPNDLFLADALTERLAQFYEGELREVRPLRLAAIVAILIGCVGLYGLIAFMTSRRAREIAVRKSLGARVDQIVWLFVREFLVLLLLAFGLAAPLSGWLMQVWLSRYESHISLAPGAFLTGLFVVTTITLLTISYQAIRAALTNPAHSLRAD</sequence>
<feature type="transmembrane region" description="Helical" evidence="6">
    <location>
        <begin position="290"/>
        <end position="310"/>
    </location>
</feature>
<dbReference type="Proteomes" id="UP001597469">
    <property type="component" value="Unassembled WGS sequence"/>
</dbReference>
<dbReference type="PANTHER" id="PTHR30572">
    <property type="entry name" value="MEMBRANE COMPONENT OF TRANSPORTER-RELATED"/>
    <property type="match status" value="1"/>
</dbReference>
<feature type="domain" description="ABC3 transporter permease C-terminal" evidence="7">
    <location>
        <begin position="678"/>
        <end position="790"/>
    </location>
</feature>
<feature type="transmembrane region" description="Helical" evidence="6">
    <location>
        <begin position="20"/>
        <end position="41"/>
    </location>
</feature>
<keyword evidence="5 6" id="KW-0472">Membrane</keyword>
<protein>
    <submittedName>
        <fullName evidence="9">FtsX-like permease family protein</fullName>
    </submittedName>
</protein>
<feature type="transmembrane region" description="Helical" evidence="6">
    <location>
        <begin position="678"/>
        <end position="698"/>
    </location>
</feature>
<feature type="transmembrane region" description="Helical" evidence="6">
    <location>
        <begin position="334"/>
        <end position="361"/>
    </location>
</feature>
<feature type="transmembrane region" description="Helical" evidence="6">
    <location>
        <begin position="719"/>
        <end position="739"/>
    </location>
</feature>
<feature type="domain" description="ABC3 transporter permease C-terminal" evidence="7">
    <location>
        <begin position="294"/>
        <end position="403"/>
    </location>
</feature>
<evidence type="ECO:0000259" key="7">
    <source>
        <dbReference type="Pfam" id="PF02687"/>
    </source>
</evidence>
<dbReference type="PANTHER" id="PTHR30572:SF18">
    <property type="entry name" value="ABC-TYPE MACROLIDE FAMILY EXPORT SYSTEM PERMEASE COMPONENT 2"/>
    <property type="match status" value="1"/>
</dbReference>
<feature type="transmembrane region" description="Helical" evidence="6">
    <location>
        <begin position="759"/>
        <end position="779"/>
    </location>
</feature>
<evidence type="ECO:0000256" key="4">
    <source>
        <dbReference type="ARBA" id="ARBA00022989"/>
    </source>
</evidence>
<keyword evidence="2" id="KW-1003">Cell membrane</keyword>
<dbReference type="Pfam" id="PF12704">
    <property type="entry name" value="MacB_PCD"/>
    <property type="match status" value="1"/>
</dbReference>
<evidence type="ECO:0000256" key="1">
    <source>
        <dbReference type="ARBA" id="ARBA00004651"/>
    </source>
</evidence>
<dbReference type="InterPro" id="IPR050250">
    <property type="entry name" value="Macrolide_Exporter_MacB"/>
</dbReference>
<evidence type="ECO:0000313" key="9">
    <source>
        <dbReference type="EMBL" id="MFD2573142.1"/>
    </source>
</evidence>
<organism evidence="9 10">
    <name type="scientific">Spirosoma soli</name>
    <dbReference type="NCBI Taxonomy" id="1770529"/>
    <lineage>
        <taxon>Bacteria</taxon>
        <taxon>Pseudomonadati</taxon>
        <taxon>Bacteroidota</taxon>
        <taxon>Cytophagia</taxon>
        <taxon>Cytophagales</taxon>
        <taxon>Cytophagaceae</taxon>
        <taxon>Spirosoma</taxon>
    </lineage>
</organism>